<keyword evidence="2" id="KW-1185">Reference proteome</keyword>
<name>A0AAE0F2Q6_9CHLO</name>
<accession>A0AAE0F2Q6</accession>
<dbReference type="Proteomes" id="UP001190700">
    <property type="component" value="Unassembled WGS sequence"/>
</dbReference>
<reference evidence="1 2" key="1">
    <citation type="journal article" date="2015" name="Genome Biol. Evol.">
        <title>Comparative Genomics of a Bacterivorous Green Alga Reveals Evolutionary Causalities and Consequences of Phago-Mixotrophic Mode of Nutrition.</title>
        <authorList>
            <person name="Burns J.A."/>
            <person name="Paasch A."/>
            <person name="Narechania A."/>
            <person name="Kim E."/>
        </authorList>
    </citation>
    <scope>NUCLEOTIDE SEQUENCE [LARGE SCALE GENOMIC DNA]</scope>
    <source>
        <strain evidence="1 2">PLY_AMNH</strain>
    </source>
</reference>
<proteinExistence type="predicted"/>
<dbReference type="EMBL" id="LGRX02028328">
    <property type="protein sequence ID" value="KAK3248200.1"/>
    <property type="molecule type" value="Genomic_DNA"/>
</dbReference>
<comment type="caution">
    <text evidence="1">The sequence shown here is derived from an EMBL/GenBank/DDBJ whole genome shotgun (WGS) entry which is preliminary data.</text>
</comment>
<evidence type="ECO:0000313" key="1">
    <source>
        <dbReference type="EMBL" id="KAK3248200.1"/>
    </source>
</evidence>
<protein>
    <submittedName>
        <fullName evidence="1">Uncharacterized protein</fullName>
    </submittedName>
</protein>
<evidence type="ECO:0000313" key="2">
    <source>
        <dbReference type="Proteomes" id="UP001190700"/>
    </source>
</evidence>
<dbReference type="AlphaFoldDB" id="A0AAE0F2Q6"/>
<organism evidence="1 2">
    <name type="scientific">Cymbomonas tetramitiformis</name>
    <dbReference type="NCBI Taxonomy" id="36881"/>
    <lineage>
        <taxon>Eukaryota</taxon>
        <taxon>Viridiplantae</taxon>
        <taxon>Chlorophyta</taxon>
        <taxon>Pyramimonadophyceae</taxon>
        <taxon>Pyramimonadales</taxon>
        <taxon>Pyramimonadaceae</taxon>
        <taxon>Cymbomonas</taxon>
    </lineage>
</organism>
<sequence length="75" mass="8821">MKSRKLEERPTFRKCFNNQLATSSSDIVQMTYEDSDVFDEENLQEARRLDSEDGPPTRRSIFFCDPGRADGRWSR</sequence>
<gene>
    <name evidence="1" type="ORF">CYMTET_42330</name>
</gene>